<name>A0A5A9NK10_9TELE</name>
<reference evidence="1 2" key="1">
    <citation type="journal article" date="2019" name="Mol. Ecol. Resour.">
        <title>Chromosome-level genome assembly of Triplophysa tibetana, a fish adapted to the harsh high-altitude environment of the Tibetan Plateau.</title>
        <authorList>
            <person name="Yang X."/>
            <person name="Liu H."/>
            <person name="Ma Z."/>
            <person name="Zou Y."/>
            <person name="Zou M."/>
            <person name="Mao Y."/>
            <person name="Li X."/>
            <person name="Wang H."/>
            <person name="Chen T."/>
            <person name="Wang W."/>
            <person name="Yang R."/>
        </authorList>
    </citation>
    <scope>NUCLEOTIDE SEQUENCE [LARGE SCALE GENOMIC DNA]</scope>
    <source>
        <strain evidence="1">TTIB1903HZAU</strain>
        <tissue evidence="1">Muscle</tissue>
    </source>
</reference>
<gene>
    <name evidence="1" type="ORF">E1301_Tti013202</name>
</gene>
<evidence type="ECO:0000313" key="1">
    <source>
        <dbReference type="EMBL" id="KAA0709309.1"/>
    </source>
</evidence>
<dbReference type="AlphaFoldDB" id="A0A5A9NK10"/>
<keyword evidence="2" id="KW-1185">Reference proteome</keyword>
<sequence>MSPGRPLADCTLSFLHVSQAVVICRREFPVSRFTSPNAHKRSLAARCLIHYLRGNTDHLATSRVSLRSKSPLSHNPLGKIPIGAHIQAQFYSRKHAENGILFHLVNERARNTSGQQCEDTIEPGSAVLDVGDCVDTACGISSPSAQELPPAAARVNEQR</sequence>
<evidence type="ECO:0000313" key="2">
    <source>
        <dbReference type="Proteomes" id="UP000324632"/>
    </source>
</evidence>
<accession>A0A5A9NK10</accession>
<comment type="caution">
    <text evidence="1">The sequence shown here is derived from an EMBL/GenBank/DDBJ whole genome shotgun (WGS) entry which is preliminary data.</text>
</comment>
<proteinExistence type="predicted"/>
<protein>
    <submittedName>
        <fullName evidence="1">Uncharacterized protein</fullName>
    </submittedName>
</protein>
<dbReference type="Proteomes" id="UP000324632">
    <property type="component" value="Chromosome 17"/>
</dbReference>
<organism evidence="1 2">
    <name type="scientific">Triplophysa tibetana</name>
    <dbReference type="NCBI Taxonomy" id="1572043"/>
    <lineage>
        <taxon>Eukaryota</taxon>
        <taxon>Metazoa</taxon>
        <taxon>Chordata</taxon>
        <taxon>Craniata</taxon>
        <taxon>Vertebrata</taxon>
        <taxon>Euteleostomi</taxon>
        <taxon>Actinopterygii</taxon>
        <taxon>Neopterygii</taxon>
        <taxon>Teleostei</taxon>
        <taxon>Ostariophysi</taxon>
        <taxon>Cypriniformes</taxon>
        <taxon>Nemacheilidae</taxon>
        <taxon>Triplophysa</taxon>
    </lineage>
</organism>
<dbReference type="EMBL" id="SOYY01000017">
    <property type="protein sequence ID" value="KAA0709309.1"/>
    <property type="molecule type" value="Genomic_DNA"/>
</dbReference>